<dbReference type="AlphaFoldDB" id="A0A4Q0M4X6"/>
<sequence>MMKNILLLLVLMMSSAVYARQTTVADPWIDSYIKNEMKEIGIPGMAVAVIRNGKVLHCNTYGIANIEHDIPVSESTAFQIASVSKLFTSTLLMKWIQQKKLSLEDKVSAYIPNTPGTWSKITIGHLVAHESGVPWPASLGGSIGIAATEPFKVDSMPVLIEKLKAAPMNFEPGTKQSYVNGDYFLLQYIIEKIGGQPFEQVLKKEVFDQIGMSNSGYDVEQRDLRVLTMVPLKHKSQNFTTGRNGPLIFKSFYAPTSYDAGGMFLSIRDALKWTIALDKQTSINASMQEEMKKETEIKGGFTQLGWTTQLNNGYQVIGHSGGPGLGDILRVPSEKLTVIVLSNFADMYPYISGNILQHYLPKFKPQEMPKTLKRNLVR</sequence>
<dbReference type="RefSeq" id="WP_128770912.1">
    <property type="nucleotide sequence ID" value="NZ_RXOC01000015.1"/>
</dbReference>
<feature type="chain" id="PRO_5020754163" evidence="1">
    <location>
        <begin position="20"/>
        <end position="378"/>
    </location>
</feature>
<gene>
    <name evidence="3" type="ORF">EKH83_18320</name>
</gene>
<evidence type="ECO:0000256" key="1">
    <source>
        <dbReference type="SAM" id="SignalP"/>
    </source>
</evidence>
<dbReference type="SUPFAM" id="SSF56601">
    <property type="entry name" value="beta-lactamase/transpeptidase-like"/>
    <property type="match status" value="1"/>
</dbReference>
<evidence type="ECO:0000313" key="4">
    <source>
        <dbReference type="Proteomes" id="UP000290848"/>
    </source>
</evidence>
<comment type="caution">
    <text evidence="3">The sequence shown here is derived from an EMBL/GenBank/DDBJ whole genome shotgun (WGS) entry which is preliminary data.</text>
</comment>
<dbReference type="Proteomes" id="UP000290848">
    <property type="component" value="Unassembled WGS sequence"/>
</dbReference>
<proteinExistence type="predicted"/>
<dbReference type="InterPro" id="IPR050491">
    <property type="entry name" value="AmpC-like"/>
</dbReference>
<keyword evidence="1" id="KW-0732">Signal</keyword>
<name>A0A4Q0M4X6_9SPHI</name>
<dbReference type="PANTHER" id="PTHR46825">
    <property type="entry name" value="D-ALANYL-D-ALANINE-CARBOXYPEPTIDASE/ENDOPEPTIDASE AMPH"/>
    <property type="match status" value="1"/>
</dbReference>
<dbReference type="Gene3D" id="3.40.710.10">
    <property type="entry name" value="DD-peptidase/beta-lactamase superfamily"/>
    <property type="match status" value="1"/>
</dbReference>
<evidence type="ECO:0000259" key="2">
    <source>
        <dbReference type="Pfam" id="PF00144"/>
    </source>
</evidence>
<dbReference type="PANTHER" id="PTHR46825:SF9">
    <property type="entry name" value="BETA-LACTAMASE-RELATED DOMAIN-CONTAINING PROTEIN"/>
    <property type="match status" value="1"/>
</dbReference>
<protein>
    <submittedName>
        <fullName evidence="3">Class A beta-lactamase-related serine hydrolase</fullName>
    </submittedName>
</protein>
<dbReference type="InterPro" id="IPR001466">
    <property type="entry name" value="Beta-lactam-related"/>
</dbReference>
<feature type="domain" description="Beta-lactamase-related" evidence="2">
    <location>
        <begin position="29"/>
        <end position="344"/>
    </location>
</feature>
<reference evidence="3 4" key="1">
    <citation type="submission" date="2018-12" db="EMBL/GenBank/DDBJ databases">
        <title>The Draft Genome Sequence of the Soil Bacterium Pedobacter tournemirensis R1.</title>
        <authorList>
            <person name="He J."/>
        </authorList>
    </citation>
    <scope>NUCLEOTIDE SEQUENCE [LARGE SCALE GENOMIC DNA]</scope>
    <source>
        <strain evidence="3 4">R1</strain>
    </source>
</reference>
<dbReference type="InterPro" id="IPR012338">
    <property type="entry name" value="Beta-lactam/transpept-like"/>
</dbReference>
<keyword evidence="3" id="KW-0378">Hydrolase</keyword>
<dbReference type="GO" id="GO:0016787">
    <property type="term" value="F:hydrolase activity"/>
    <property type="evidence" value="ECO:0007669"/>
    <property type="project" value="UniProtKB-KW"/>
</dbReference>
<feature type="signal peptide" evidence="1">
    <location>
        <begin position="1"/>
        <end position="19"/>
    </location>
</feature>
<accession>A0A4Q0M4X6</accession>
<organism evidence="3 4">
    <name type="scientific">Arcticibacter tournemirensis</name>
    <dbReference type="NCBI Taxonomy" id="699437"/>
    <lineage>
        <taxon>Bacteria</taxon>
        <taxon>Pseudomonadati</taxon>
        <taxon>Bacteroidota</taxon>
        <taxon>Sphingobacteriia</taxon>
        <taxon>Sphingobacteriales</taxon>
        <taxon>Sphingobacteriaceae</taxon>
        <taxon>Arcticibacter</taxon>
    </lineage>
</organism>
<evidence type="ECO:0000313" key="3">
    <source>
        <dbReference type="EMBL" id="RXF67779.1"/>
    </source>
</evidence>
<dbReference type="EMBL" id="RXOC01000015">
    <property type="protein sequence ID" value="RXF67779.1"/>
    <property type="molecule type" value="Genomic_DNA"/>
</dbReference>
<dbReference type="Pfam" id="PF00144">
    <property type="entry name" value="Beta-lactamase"/>
    <property type="match status" value="1"/>
</dbReference>